<protein>
    <submittedName>
        <fullName evidence="2">Uncharacterized protein</fullName>
    </submittedName>
</protein>
<dbReference type="EMBL" id="LXQA010006736">
    <property type="protein sequence ID" value="MCH84382.1"/>
    <property type="molecule type" value="Genomic_DNA"/>
</dbReference>
<keyword evidence="1" id="KW-0472">Membrane</keyword>
<keyword evidence="3" id="KW-1185">Reference proteome</keyword>
<comment type="caution">
    <text evidence="2">The sequence shown here is derived from an EMBL/GenBank/DDBJ whole genome shotgun (WGS) entry which is preliminary data.</text>
</comment>
<proteinExistence type="predicted"/>
<reference evidence="2 3" key="1">
    <citation type="journal article" date="2018" name="Front. Plant Sci.">
        <title>Red Clover (Trifolium pratense) and Zigzag Clover (T. medium) - A Picture of Genomic Similarities and Differences.</title>
        <authorList>
            <person name="Dluhosova J."/>
            <person name="Istvanek J."/>
            <person name="Nedelnik J."/>
            <person name="Repkova J."/>
        </authorList>
    </citation>
    <scope>NUCLEOTIDE SEQUENCE [LARGE SCALE GENOMIC DNA]</scope>
    <source>
        <strain evidence="3">cv. 10/8</strain>
        <tissue evidence="2">Leaf</tissue>
    </source>
</reference>
<keyword evidence="1" id="KW-0812">Transmembrane</keyword>
<dbReference type="Proteomes" id="UP000265520">
    <property type="component" value="Unassembled WGS sequence"/>
</dbReference>
<dbReference type="AlphaFoldDB" id="A0A392MA80"/>
<name>A0A392MA80_9FABA</name>
<evidence type="ECO:0000313" key="3">
    <source>
        <dbReference type="Proteomes" id="UP000265520"/>
    </source>
</evidence>
<feature type="transmembrane region" description="Helical" evidence="1">
    <location>
        <begin position="191"/>
        <end position="217"/>
    </location>
</feature>
<sequence>ANPRTNRLPTRYRKDLKKAKLEQKALKRFLRESGVYSILTEKLLCANRENLLPVYSKDSDSAHKVLTFKAFLASALHVPTQQRIGMLVFLFSLLQYITQNSTNTPPFESQSDVLSFGEAISALTPQIAHTTLFIISYIMSWTLVLPLNPGLLIFLGVILIFAPFILLPYLVRNSSASGIHVACRGFNLSVIGFTGVVTFAFCLFFAAVVLTVLYVIWCFMYRMTPASSQDSEVTEDLSSLMLEELNANDSV</sequence>
<keyword evidence="1" id="KW-1133">Transmembrane helix</keyword>
<feature type="transmembrane region" description="Helical" evidence="1">
    <location>
        <begin position="151"/>
        <end position="171"/>
    </location>
</feature>
<evidence type="ECO:0000313" key="2">
    <source>
        <dbReference type="EMBL" id="MCH84382.1"/>
    </source>
</evidence>
<accession>A0A392MA80</accession>
<evidence type="ECO:0000256" key="1">
    <source>
        <dbReference type="SAM" id="Phobius"/>
    </source>
</evidence>
<feature type="non-terminal residue" evidence="2">
    <location>
        <position position="1"/>
    </location>
</feature>
<gene>
    <name evidence="2" type="ORF">A2U01_0005214</name>
</gene>
<organism evidence="2 3">
    <name type="scientific">Trifolium medium</name>
    <dbReference type="NCBI Taxonomy" id="97028"/>
    <lineage>
        <taxon>Eukaryota</taxon>
        <taxon>Viridiplantae</taxon>
        <taxon>Streptophyta</taxon>
        <taxon>Embryophyta</taxon>
        <taxon>Tracheophyta</taxon>
        <taxon>Spermatophyta</taxon>
        <taxon>Magnoliopsida</taxon>
        <taxon>eudicotyledons</taxon>
        <taxon>Gunneridae</taxon>
        <taxon>Pentapetalae</taxon>
        <taxon>rosids</taxon>
        <taxon>fabids</taxon>
        <taxon>Fabales</taxon>
        <taxon>Fabaceae</taxon>
        <taxon>Papilionoideae</taxon>
        <taxon>50 kb inversion clade</taxon>
        <taxon>NPAAA clade</taxon>
        <taxon>Hologalegina</taxon>
        <taxon>IRL clade</taxon>
        <taxon>Trifolieae</taxon>
        <taxon>Trifolium</taxon>
    </lineage>
</organism>